<dbReference type="InterPro" id="IPR000408">
    <property type="entry name" value="Reg_chr_condens"/>
</dbReference>
<feature type="repeat" description="RCC1" evidence="4">
    <location>
        <begin position="1418"/>
        <end position="1470"/>
    </location>
</feature>
<feature type="repeat" description="WD" evidence="3">
    <location>
        <begin position="204"/>
        <end position="226"/>
    </location>
</feature>
<accession>A0A8H4ISP2</accession>
<dbReference type="PROSITE" id="PS00625">
    <property type="entry name" value="RCC1_1"/>
    <property type="match status" value="1"/>
</dbReference>
<evidence type="ECO:0000256" key="5">
    <source>
        <dbReference type="SAM" id="MobiDB-lite"/>
    </source>
</evidence>
<dbReference type="SUPFAM" id="SSF50985">
    <property type="entry name" value="RCC1/BLIP-II"/>
    <property type="match status" value="1"/>
</dbReference>
<dbReference type="GO" id="GO:0032040">
    <property type="term" value="C:small-subunit processome"/>
    <property type="evidence" value="ECO:0007669"/>
    <property type="project" value="InterPro"/>
</dbReference>
<feature type="repeat" description="RCC1" evidence="4">
    <location>
        <begin position="1526"/>
        <end position="1582"/>
    </location>
</feature>
<feature type="region of interest" description="Disordered" evidence="5">
    <location>
        <begin position="1127"/>
        <end position="1257"/>
    </location>
</feature>
<sequence>MLATVTSTHVADGRVVKRKKLNASKPLPEGKLRPTKSRLFAPFRTVGLISPTEVPFTTVPLGKTTFQITTSVGRSLQTYDLRRGLNLIFITRPQTPETITATTAWKDKILAAWGGEDKQSPRSVWLFKRGKKVAELETPKGWDENIKQLVVFGAWIIGCGSTRIDVWKSETLEHYTTLIAPRIGSAGSLLTGGVCNMPTYLNKILAGREDGSVEIWNVNTGRLLYTILPAAAEYGHVTALQPTPVLSLVAIAYSSGPIVIHDIRADKEILTVNTGSSKRAPVTSISFRTDGQGAGEDGRKDGVMATSSKDTGDVIFWDLNGGGRKMGVLRGAHAPPSTAGGGVAGGISKIEFLVGQAVVITSGLDNSLKTWIFDQTPFSPVPRILHSRSGHAAPVSTLQFLPSDADGAEAGGKWLLSASRDRTLWGWSLRRDGQSTELSQGNIRKKAKKMGILSEGSASLDSSLSIEDFRAPKITCMACSLNRDGGMGAVPGVSAIWNNPTKGKSSTGGADATGLTGWESMVTAHEDSKTARTWFWGKKKAGRWAFDTGDGTPVTSVAISPCGTFALVGSEAGGLDMFNLQSGIHRQRFPARLTPQQAKRLKLQQLEEEESMDVEGKPKKFARGQGKHTKAITGIAVNNLNRTVISCGEDGKVKFWDFSNGQLLHEIDWYPMVTIETLRYHSSSDLIAFTCSDSSIRVVDIETRKLVRELFGCQGQITDFTFSNDGRWIIAASGDSVIRVWDLPTGHMIDAMKLRSLCTSLAMSATGEYLAIAQDDNVGVNIWTNKTLFTHVPTRHISDDEIAEVDAPTASGEGGENVVSAAYAEDEPEQEEEDAGIPTVDQLSESITTLSLVPKSRWQNLLHLDLIRERNKPKEAPKAPEKAPFFLPSLNGTANPAANGAIAGADQQNDTAKAGSMSRISKSGVHQSEFSRHLANASEISEYDALVSYLSSLPPSAADLAIRSLETPPSHEFITFIQALTARLRQKRDYELIQAWMAVFLRLHGEDITSDEEVVLALKEWREEAGKERQRLGSLGGYCVGVVGFLRSARTPPKLRLHQLVRESLSTRRVKACACLLQPPDILSCCIALPSTRAFSSERPSRSFTFLSQQHNLLSINVAMPPKRAAAAAASKKAAPAPKETAAKTAKSTKAAATTKKAPAKKVIANGETRTLPKRGGPAKKDADAPAATKKTVKKTTTKKQNDVKDNAATASFSTQATSEGTQDQSTQQATASFTSTSTAPAKASRKRKATDEPGVPAFKKIRIARLKEDDKNKAPSQKLHVYVFGEGSSGELGLGTAKNAVDVKRPRLNPLLPADSVGVVQVAAGGMHVLALTHDSKILSWGVNDQGALGRDTTWDGGLVDIDDNKSDDSSDSGSDSGMNPKEATPTAIPTEAFPEGTKFVQVAAADSASFAVTDDGLVYGWGTFRSNEGIFGFSKKSFIQKTPVLIPELKKVRTIVCGANHVLALDADGNVFAWGSGQQNQLGRRVVERTKTEGLVPREFGLPRRKISQIACGAYHSFAVEKSGKVWAWGLNNFGETGIPDNAGEDDAVILKAVNVLALSEKKIKMIDGGGHHSAAVTDDGKCLVWGRLDGYQMGLPIDTLKSLGEDKIKKDEHGRPRILKVPTELPNINADFITCGSDHNIAISKEGKAYSWGFSANYQTGQGTDDDIEVATMIDNTAVREKKLNWAGAGGQYSILTAPAEDVPMVNGTH</sequence>
<dbReference type="Pfam" id="PF04192">
    <property type="entry name" value="Utp21"/>
    <property type="match status" value="1"/>
</dbReference>
<dbReference type="Gene3D" id="2.130.10.10">
    <property type="entry name" value="YVTN repeat-like/Quinoprotein amine dehydrogenase"/>
    <property type="match status" value="2"/>
</dbReference>
<evidence type="ECO:0000256" key="4">
    <source>
        <dbReference type="PROSITE-ProRule" id="PRU00235"/>
    </source>
</evidence>
<dbReference type="SUPFAM" id="SSF50993">
    <property type="entry name" value="Peptidase/esterase 'gauge' domain"/>
    <property type="match status" value="1"/>
</dbReference>
<dbReference type="PANTHER" id="PTHR22840:SF12">
    <property type="entry name" value="WD REPEAT-CONTAINING PROTEIN 36"/>
    <property type="match status" value="1"/>
</dbReference>
<dbReference type="InterPro" id="IPR019775">
    <property type="entry name" value="WD40_repeat_CS"/>
</dbReference>
<dbReference type="PRINTS" id="PR00633">
    <property type="entry name" value="RCCNDNSATION"/>
</dbReference>
<evidence type="ECO:0000259" key="6">
    <source>
        <dbReference type="Pfam" id="PF04192"/>
    </source>
</evidence>
<proteinExistence type="predicted"/>
<dbReference type="PROSITE" id="PS50294">
    <property type="entry name" value="WD_REPEATS_REGION"/>
    <property type="match status" value="2"/>
</dbReference>
<organism evidence="9 10">
    <name type="scientific">Botryosphaeria dothidea</name>
    <dbReference type="NCBI Taxonomy" id="55169"/>
    <lineage>
        <taxon>Eukaryota</taxon>
        <taxon>Fungi</taxon>
        <taxon>Dikarya</taxon>
        <taxon>Ascomycota</taxon>
        <taxon>Pezizomycotina</taxon>
        <taxon>Dothideomycetes</taxon>
        <taxon>Dothideomycetes incertae sedis</taxon>
        <taxon>Botryosphaeriales</taxon>
        <taxon>Botryosphaeriaceae</taxon>
        <taxon>Botryosphaeria</taxon>
    </lineage>
</organism>
<evidence type="ECO:0000313" key="9">
    <source>
        <dbReference type="EMBL" id="KAF4306905.1"/>
    </source>
</evidence>
<feature type="repeat" description="RCC1" evidence="4">
    <location>
        <begin position="1583"/>
        <end position="1649"/>
    </location>
</feature>
<feature type="repeat" description="RCC1" evidence="4">
    <location>
        <begin position="1650"/>
        <end position="1703"/>
    </location>
</feature>
<dbReference type="InterPro" id="IPR036322">
    <property type="entry name" value="WD40_repeat_dom_sf"/>
</dbReference>
<feature type="domain" description="WDR36/Utp21 C-terminal" evidence="6">
    <location>
        <begin position="841"/>
        <end position="1047"/>
    </location>
</feature>
<evidence type="ECO:0000313" key="10">
    <source>
        <dbReference type="Proteomes" id="UP000572817"/>
    </source>
</evidence>
<dbReference type="Pfam" id="PF25390">
    <property type="entry name" value="WD40_RLD"/>
    <property type="match status" value="1"/>
</dbReference>
<feature type="compositionally biased region" description="Low complexity" evidence="5">
    <location>
        <begin position="1127"/>
        <end position="1157"/>
    </location>
</feature>
<dbReference type="SUPFAM" id="SSF50978">
    <property type="entry name" value="WD40 repeat-like"/>
    <property type="match status" value="1"/>
</dbReference>
<dbReference type="GO" id="GO:0006364">
    <property type="term" value="P:rRNA processing"/>
    <property type="evidence" value="ECO:0007669"/>
    <property type="project" value="InterPro"/>
</dbReference>
<dbReference type="SMART" id="SM00320">
    <property type="entry name" value="WD40"/>
    <property type="match status" value="7"/>
</dbReference>
<dbReference type="EMBL" id="WWBZ02000033">
    <property type="protein sequence ID" value="KAF4306905.1"/>
    <property type="molecule type" value="Genomic_DNA"/>
</dbReference>
<feature type="repeat" description="RCC1" evidence="4">
    <location>
        <begin position="1471"/>
        <end position="1525"/>
    </location>
</feature>
<comment type="caution">
    <text evidence="9">The sequence shown here is derived from an EMBL/GenBank/DDBJ whole genome shotgun (WGS) entry which is preliminary data.</text>
</comment>
<evidence type="ECO:0000256" key="1">
    <source>
        <dbReference type="ARBA" id="ARBA00022574"/>
    </source>
</evidence>
<feature type="repeat" description="WD" evidence="3">
    <location>
        <begin position="710"/>
        <end position="751"/>
    </location>
</feature>
<evidence type="ECO:0000256" key="2">
    <source>
        <dbReference type="ARBA" id="ARBA00022737"/>
    </source>
</evidence>
<evidence type="ECO:0000259" key="8">
    <source>
        <dbReference type="Pfam" id="PF25390"/>
    </source>
</evidence>
<dbReference type="PROSITE" id="PS50082">
    <property type="entry name" value="WD_REPEATS_2"/>
    <property type="match status" value="3"/>
</dbReference>
<evidence type="ECO:0000256" key="3">
    <source>
        <dbReference type="PROSITE-ProRule" id="PRU00221"/>
    </source>
</evidence>
<feature type="region of interest" description="Disordered" evidence="5">
    <location>
        <begin position="1360"/>
        <end position="1392"/>
    </location>
</feature>
<feature type="domain" description="RCC1-like" evidence="8">
    <location>
        <begin position="1281"/>
        <end position="1698"/>
    </location>
</feature>
<protein>
    <submittedName>
        <fullName evidence="9">Uncharacterized protein</fullName>
    </submittedName>
</protein>
<keyword evidence="2" id="KW-0677">Repeat</keyword>
<keyword evidence="1 3" id="KW-0853">WD repeat</keyword>
<dbReference type="GO" id="GO:0034388">
    <property type="term" value="C:Pwp2p-containing subcomplex of 90S preribosome"/>
    <property type="evidence" value="ECO:0007669"/>
    <property type="project" value="TreeGrafter"/>
</dbReference>
<keyword evidence="10" id="KW-1185">Reference proteome</keyword>
<dbReference type="InterPro" id="IPR059157">
    <property type="entry name" value="WDR36-Utp21_N"/>
</dbReference>
<feature type="repeat" description="RCC1" evidence="4">
    <location>
        <begin position="1280"/>
        <end position="1336"/>
    </location>
</feature>
<feature type="repeat" description="RCC1" evidence="4">
    <location>
        <begin position="1337"/>
        <end position="1417"/>
    </location>
</feature>
<dbReference type="InterPro" id="IPR058923">
    <property type="entry name" value="RCC1-like_dom"/>
</dbReference>
<feature type="domain" description="WDR36/Utp21 N-terminal" evidence="7">
    <location>
        <begin position="68"/>
        <end position="374"/>
    </location>
</feature>
<reference evidence="9" key="1">
    <citation type="submission" date="2020-04" db="EMBL/GenBank/DDBJ databases">
        <title>Genome Assembly and Annotation of Botryosphaeria dothidea sdau 11-99, a Latent Pathogen of Apple Fruit Ring Rot in China.</title>
        <authorList>
            <person name="Yu C."/>
            <person name="Diao Y."/>
            <person name="Lu Q."/>
            <person name="Zhao J."/>
            <person name="Cui S."/>
            <person name="Peng C."/>
            <person name="He B."/>
            <person name="Liu H."/>
        </authorList>
    </citation>
    <scope>NUCLEOTIDE SEQUENCE [LARGE SCALE GENOMIC DNA]</scope>
    <source>
        <strain evidence="9">Sdau11-99</strain>
    </source>
</reference>
<dbReference type="Gene3D" id="2.130.10.30">
    <property type="entry name" value="Regulator of chromosome condensation 1/beta-lactamase-inhibitor protein II"/>
    <property type="match status" value="1"/>
</dbReference>
<evidence type="ECO:0000259" key="7">
    <source>
        <dbReference type="Pfam" id="PF25171"/>
    </source>
</evidence>
<dbReference type="OrthoDB" id="10250769at2759"/>
<dbReference type="PANTHER" id="PTHR22840">
    <property type="entry name" value="WD REPEAT-CONTAINING PROTEIN 36"/>
    <property type="match status" value="1"/>
</dbReference>
<dbReference type="PROSITE" id="PS50012">
    <property type="entry name" value="RCC1_3"/>
    <property type="match status" value="7"/>
</dbReference>
<gene>
    <name evidence="9" type="ORF">GTA08_BOTSDO05678</name>
</gene>
<name>A0A8H4ISP2_9PEZI</name>
<dbReference type="Pfam" id="PF25171">
    <property type="entry name" value="Beta-prop_WDR36-Utp21_1st"/>
    <property type="match status" value="1"/>
</dbReference>
<dbReference type="Proteomes" id="UP000572817">
    <property type="component" value="Unassembled WGS sequence"/>
</dbReference>
<feature type="repeat" description="WD" evidence="3">
    <location>
        <begin position="625"/>
        <end position="666"/>
    </location>
</feature>
<dbReference type="PROSITE" id="PS00626">
    <property type="entry name" value="RCC1_2"/>
    <property type="match status" value="1"/>
</dbReference>
<dbReference type="Pfam" id="PF25168">
    <property type="entry name" value="Beta-prop_WDR36-Utp21_2nd"/>
    <property type="match status" value="1"/>
</dbReference>
<dbReference type="InterPro" id="IPR001680">
    <property type="entry name" value="WD40_rpt"/>
</dbReference>
<dbReference type="InterPro" id="IPR015943">
    <property type="entry name" value="WD40/YVTN_repeat-like_dom_sf"/>
</dbReference>
<dbReference type="InterPro" id="IPR009091">
    <property type="entry name" value="RCC1/BLIP-II"/>
</dbReference>
<dbReference type="InterPro" id="IPR007319">
    <property type="entry name" value="WDR36/Utp21_C"/>
</dbReference>
<feature type="compositionally biased region" description="Low complexity" evidence="5">
    <location>
        <begin position="1208"/>
        <end position="1243"/>
    </location>
</feature>
<dbReference type="PROSITE" id="PS00678">
    <property type="entry name" value="WD_REPEATS_1"/>
    <property type="match status" value="2"/>
</dbReference>